<evidence type="ECO:0000256" key="3">
    <source>
        <dbReference type="ARBA" id="ARBA00022679"/>
    </source>
</evidence>
<dbReference type="InterPro" id="IPR000719">
    <property type="entry name" value="Prot_kinase_dom"/>
</dbReference>
<dbReference type="PROSITE" id="PS00108">
    <property type="entry name" value="PROTEIN_KINASE_ST"/>
    <property type="match status" value="1"/>
</dbReference>
<evidence type="ECO:0000256" key="6">
    <source>
        <dbReference type="ARBA" id="ARBA00022840"/>
    </source>
</evidence>
<dbReference type="GO" id="GO:0004674">
    <property type="term" value="F:protein serine/threonine kinase activity"/>
    <property type="evidence" value="ECO:0007669"/>
    <property type="project" value="UniProtKB-KW"/>
</dbReference>
<evidence type="ECO:0000256" key="8">
    <source>
        <dbReference type="ARBA" id="ARBA00048679"/>
    </source>
</evidence>
<comment type="catalytic activity">
    <reaction evidence="7">
        <text>L-threonyl-[protein] + ATP = O-phospho-L-threonyl-[protein] + ADP + H(+)</text>
        <dbReference type="Rhea" id="RHEA:46608"/>
        <dbReference type="Rhea" id="RHEA-COMP:11060"/>
        <dbReference type="Rhea" id="RHEA-COMP:11605"/>
        <dbReference type="ChEBI" id="CHEBI:15378"/>
        <dbReference type="ChEBI" id="CHEBI:30013"/>
        <dbReference type="ChEBI" id="CHEBI:30616"/>
        <dbReference type="ChEBI" id="CHEBI:61977"/>
        <dbReference type="ChEBI" id="CHEBI:456216"/>
        <dbReference type="EC" id="2.7.11.1"/>
    </reaction>
</comment>
<evidence type="ECO:0000256" key="1">
    <source>
        <dbReference type="ARBA" id="ARBA00012513"/>
    </source>
</evidence>
<evidence type="ECO:0000256" key="5">
    <source>
        <dbReference type="ARBA" id="ARBA00022777"/>
    </source>
</evidence>
<proteinExistence type="predicted"/>
<keyword evidence="6" id="KW-0067">ATP-binding</keyword>
<dbReference type="CDD" id="cd00180">
    <property type="entry name" value="PKc"/>
    <property type="match status" value="1"/>
</dbReference>
<keyword evidence="5" id="KW-0418">Kinase</keyword>
<evidence type="ECO:0000256" key="4">
    <source>
        <dbReference type="ARBA" id="ARBA00022741"/>
    </source>
</evidence>
<organism evidence="11">
    <name type="scientific">Gibberella zeae</name>
    <name type="common">Wheat head blight fungus</name>
    <name type="synonym">Fusarium graminearum</name>
    <dbReference type="NCBI Taxonomy" id="5518"/>
    <lineage>
        <taxon>Eukaryota</taxon>
        <taxon>Fungi</taxon>
        <taxon>Dikarya</taxon>
        <taxon>Ascomycota</taxon>
        <taxon>Pezizomycotina</taxon>
        <taxon>Sordariomycetes</taxon>
        <taxon>Hypocreomycetidae</taxon>
        <taxon>Hypocreales</taxon>
        <taxon>Nectriaceae</taxon>
        <taxon>Fusarium</taxon>
    </lineage>
</organism>
<evidence type="ECO:0000256" key="9">
    <source>
        <dbReference type="SAM" id="MobiDB-lite"/>
    </source>
</evidence>
<dbReference type="PANTHER" id="PTHR43671:SF98">
    <property type="entry name" value="SERINE_THREONINE-PROTEIN KINASE NEK11"/>
    <property type="match status" value="1"/>
</dbReference>
<dbReference type="EMBL" id="CAAKMV010000133">
    <property type="protein sequence ID" value="VIO58499.1"/>
    <property type="molecule type" value="Genomic_DNA"/>
</dbReference>
<dbReference type="InterPro" id="IPR008271">
    <property type="entry name" value="Ser/Thr_kinase_AS"/>
</dbReference>
<evidence type="ECO:0000256" key="7">
    <source>
        <dbReference type="ARBA" id="ARBA00047899"/>
    </source>
</evidence>
<protein>
    <recommendedName>
        <fullName evidence="1">non-specific serine/threonine protein kinase</fullName>
        <ecNumber evidence="1">2.7.11.1</ecNumber>
    </recommendedName>
</protein>
<dbReference type="InterPro" id="IPR011009">
    <property type="entry name" value="Kinase-like_dom_sf"/>
</dbReference>
<gene>
    <name evidence="11" type="ORF">FUG_LOCUS306275</name>
</gene>
<evidence type="ECO:0000259" key="10">
    <source>
        <dbReference type="PROSITE" id="PS50011"/>
    </source>
</evidence>
<dbReference type="Gene3D" id="1.10.510.10">
    <property type="entry name" value="Transferase(Phosphotransferase) domain 1"/>
    <property type="match status" value="1"/>
</dbReference>
<dbReference type="PANTHER" id="PTHR43671">
    <property type="entry name" value="SERINE/THREONINE-PROTEIN KINASE NEK"/>
    <property type="match status" value="1"/>
</dbReference>
<evidence type="ECO:0000256" key="2">
    <source>
        <dbReference type="ARBA" id="ARBA00022527"/>
    </source>
</evidence>
<comment type="catalytic activity">
    <reaction evidence="8">
        <text>L-seryl-[protein] + ATP = O-phospho-L-seryl-[protein] + ADP + H(+)</text>
        <dbReference type="Rhea" id="RHEA:17989"/>
        <dbReference type="Rhea" id="RHEA-COMP:9863"/>
        <dbReference type="Rhea" id="RHEA-COMP:11604"/>
        <dbReference type="ChEBI" id="CHEBI:15378"/>
        <dbReference type="ChEBI" id="CHEBI:29999"/>
        <dbReference type="ChEBI" id="CHEBI:30616"/>
        <dbReference type="ChEBI" id="CHEBI:83421"/>
        <dbReference type="ChEBI" id="CHEBI:456216"/>
        <dbReference type="EC" id="2.7.11.1"/>
    </reaction>
</comment>
<dbReference type="Pfam" id="PF00069">
    <property type="entry name" value="Pkinase"/>
    <property type="match status" value="1"/>
</dbReference>
<dbReference type="EC" id="2.7.11.1" evidence="1"/>
<dbReference type="SUPFAM" id="SSF82171">
    <property type="entry name" value="DPP6 N-terminal domain-like"/>
    <property type="match status" value="1"/>
</dbReference>
<dbReference type="SMART" id="SM00220">
    <property type="entry name" value="S_TKc"/>
    <property type="match status" value="1"/>
</dbReference>
<evidence type="ECO:0000313" key="11">
    <source>
        <dbReference type="EMBL" id="VIO58499.1"/>
    </source>
</evidence>
<dbReference type="InterPro" id="IPR050660">
    <property type="entry name" value="NEK_Ser/Thr_kinase"/>
</dbReference>
<sequence length="1001" mass="112329">MASTNYTNYTNLCRETRLQLTTGFKRAKSKEEFATRAMVKGVMSPDKLQRVYDSLRAENALPTINNSHISAQEFITLIQDKNLRHFLAVLMCAKCSIDAAKAFVETLVLGAESQEAREWPKENPCLLPATEEYLNNLFNDPNDANDFFKEQRPFCTIIIGGPTMVTIHNEDQRALPWLSEENIGEGSFGIVFKVHVAEGHLTKDRDFNQTNEDPEVIARKDFITETVEENAEASFQKEWEAIRKIFNSTQTHGNIVKSFGRIKIEGQPSTFSLLMPLADMDLDKYMQIYRDPIVNDNVARQILIKAVMGLSDGLDFLHSGLRKEDGGENLICYHMDLKPSNILVFNVGRPDMSWKLSDFGLSRVKPKSRADVSDLSRIFRKRGSDQHSKATATINLRGEGTYQPREAQDKGKTMNEKSDVWSLGCIISLLFTFMEEGLRGIQPFSDSRKRHSGSVFDVFYQHNRTIFTYSINKGVTKQHDKLIEAAKERDVTEGKILSFILKWLEREVLVIDQDERCAAADIFQRLKMTLERYKDMGVDPSPRTSSRSPTFFKKAKSMTRSTWSGLRGSSGVNHRKTSATQTDMSQWRLGIEKGMRFRGSDSSPNGEFLVYWNDQTMKLFSDTAVINPVSSFHSGHASTYSESSRSREQVLTSPGQHVLQNTRQSWRSGALTDRYLIAAATDGTDTFKCYIFDIEANPRLGTYSQITLADTGQGIHKLIAPPAGPPGKPSFACILNDDNNGRCSILIARIDPDTSTQPNGQPGEEALSSCSIQLTHLPVPSQNLPRHDAGIRLLRQIICPFQWRAIEIEHVALQTRDEVYVVIRGTSDLSLHLFTIDPPGVLQRDLNLNASGENGERLFTDMICFSNADDSRKTDVIVVAQRESIFHFIFHGVGNDPKVVRHLPVKDYWILKIARDEPGSILALGTHSGNNNVFLLSIKLKGKIIRPDPKVLAELHGVSSTHQPKLSLLRGANGSIAQVTAATPDGQYRVYRLDLTGVLDT</sequence>
<dbReference type="AlphaFoldDB" id="A0A4E9DXZ5"/>
<keyword evidence="4" id="KW-0547">Nucleotide-binding</keyword>
<accession>A0A4E9DXZ5</accession>
<keyword evidence="3" id="KW-0808">Transferase</keyword>
<keyword evidence="2" id="KW-0723">Serine/threonine-protein kinase</keyword>
<reference evidence="11" key="1">
    <citation type="submission" date="2019-04" db="EMBL/GenBank/DDBJ databases">
        <authorList>
            <person name="Melise S."/>
            <person name="Noan J."/>
            <person name="Okalmin O."/>
        </authorList>
    </citation>
    <scope>NUCLEOTIDE SEQUENCE</scope>
    <source>
        <strain evidence="11">FN9</strain>
    </source>
</reference>
<dbReference type="PROSITE" id="PS50011">
    <property type="entry name" value="PROTEIN_KINASE_DOM"/>
    <property type="match status" value="1"/>
</dbReference>
<name>A0A4E9DXZ5_GIBZA</name>
<feature type="domain" description="Protein kinase" evidence="10">
    <location>
        <begin position="177"/>
        <end position="530"/>
    </location>
</feature>
<feature type="region of interest" description="Disordered" evidence="9">
    <location>
        <begin position="558"/>
        <end position="580"/>
    </location>
</feature>
<dbReference type="GO" id="GO:0005634">
    <property type="term" value="C:nucleus"/>
    <property type="evidence" value="ECO:0007669"/>
    <property type="project" value="TreeGrafter"/>
</dbReference>
<dbReference type="SUPFAM" id="SSF56112">
    <property type="entry name" value="Protein kinase-like (PK-like)"/>
    <property type="match status" value="1"/>
</dbReference>
<dbReference type="GO" id="GO:0005524">
    <property type="term" value="F:ATP binding"/>
    <property type="evidence" value="ECO:0007669"/>
    <property type="project" value="UniProtKB-KW"/>
</dbReference>